<evidence type="ECO:0000256" key="1">
    <source>
        <dbReference type="ARBA" id="ARBA00022729"/>
    </source>
</evidence>
<dbReference type="STRING" id="419597.SAMN04487957_104135"/>
<gene>
    <name evidence="2" type="ORF">SAMN04487957_104135</name>
</gene>
<dbReference type="PANTHER" id="PTHR33376:SF5">
    <property type="entry name" value="EXTRACYTOPLASMIC SOLUTE RECEPTOR PROTEIN"/>
    <property type="match status" value="1"/>
</dbReference>
<dbReference type="SUPFAM" id="SSF53850">
    <property type="entry name" value="Periplasmic binding protein-like II"/>
    <property type="match status" value="1"/>
</dbReference>
<dbReference type="Proteomes" id="UP000199075">
    <property type="component" value="Unassembled WGS sequence"/>
</dbReference>
<dbReference type="AlphaFoldDB" id="A0A1H0HE43"/>
<dbReference type="PROSITE" id="PS51318">
    <property type="entry name" value="TAT"/>
    <property type="match status" value="1"/>
</dbReference>
<dbReference type="OrthoDB" id="6139617at2"/>
<dbReference type="PANTHER" id="PTHR33376">
    <property type="match status" value="1"/>
</dbReference>
<dbReference type="RefSeq" id="WP_089677873.1">
    <property type="nucleotide sequence ID" value="NZ_FNIV01000004.1"/>
</dbReference>
<evidence type="ECO:0000313" key="3">
    <source>
        <dbReference type="Proteomes" id="UP000199075"/>
    </source>
</evidence>
<dbReference type="InterPro" id="IPR018389">
    <property type="entry name" value="DctP_fam"/>
</dbReference>
<dbReference type="InterPro" id="IPR038404">
    <property type="entry name" value="TRAP_DctP_sf"/>
</dbReference>
<keyword evidence="1" id="KW-0732">Signal</keyword>
<dbReference type="GO" id="GO:0055085">
    <property type="term" value="P:transmembrane transport"/>
    <property type="evidence" value="ECO:0007669"/>
    <property type="project" value="InterPro"/>
</dbReference>
<proteinExistence type="predicted"/>
<sequence>MTLSRRQVLKYGTFATAGATLFGTQSLLAPHSRAATTLTGVTYLPDSYKALTYGSNRFVEMLKENGGDALSVEFYDSGQLLKVDEQLPALRARSIDFMFHTFSYITRSIPILGITGLPGVVGELYRHPERLRQGSPLMELINEVLAEENLYMLTSGGGILEPEYLWSTEASPIRTLDEVRGKKVRIVGFEATQAFEPYNVGATRIPSSETYMALQRGTVDAGIFNISTVIGRSLQEQLRYCYQLPITGFSVAPFMLRDTWDRLDDDVRAVLQQAADWYDANFIEHCNNDIYPNEYWPQVEAAGVEIIEPTAEDIETFNAGVQAVWDHWKGEVGEEVGERAIALALGEA</sequence>
<evidence type="ECO:0000313" key="2">
    <source>
        <dbReference type="EMBL" id="SDO17418.1"/>
    </source>
</evidence>
<dbReference type="Gene3D" id="3.40.190.170">
    <property type="entry name" value="Bacterial extracellular solute-binding protein, family 7"/>
    <property type="match status" value="1"/>
</dbReference>
<protein>
    <submittedName>
        <fullName evidence="2">TRAP-type C4-dicarboxylate transport system, substrate-binding protein</fullName>
    </submittedName>
</protein>
<dbReference type="Pfam" id="PF03480">
    <property type="entry name" value="DctP"/>
    <property type="match status" value="1"/>
</dbReference>
<accession>A0A1H0HE43</accession>
<reference evidence="3" key="1">
    <citation type="submission" date="2016-10" db="EMBL/GenBank/DDBJ databases">
        <authorList>
            <person name="Varghese N."/>
            <person name="Submissions S."/>
        </authorList>
    </citation>
    <scope>NUCLEOTIDE SEQUENCE [LARGE SCALE GENOMIC DNA]</scope>
    <source>
        <strain evidence="3">CGMCC 1.6444</strain>
    </source>
</reference>
<dbReference type="NCBIfam" id="NF037995">
    <property type="entry name" value="TRAP_S1"/>
    <property type="match status" value="1"/>
</dbReference>
<dbReference type="InterPro" id="IPR006311">
    <property type="entry name" value="TAT_signal"/>
</dbReference>
<dbReference type="EMBL" id="FNIV01000004">
    <property type="protein sequence ID" value="SDO17418.1"/>
    <property type="molecule type" value="Genomic_DNA"/>
</dbReference>
<keyword evidence="3" id="KW-1185">Reference proteome</keyword>
<name>A0A1H0HE43_9GAMM</name>
<organism evidence="2 3">
    <name type="scientific">Halomonas shengliensis</name>
    <dbReference type="NCBI Taxonomy" id="419597"/>
    <lineage>
        <taxon>Bacteria</taxon>
        <taxon>Pseudomonadati</taxon>
        <taxon>Pseudomonadota</taxon>
        <taxon>Gammaproteobacteria</taxon>
        <taxon>Oceanospirillales</taxon>
        <taxon>Halomonadaceae</taxon>
        <taxon>Halomonas</taxon>
    </lineage>
</organism>